<evidence type="ECO:0000313" key="7">
    <source>
        <dbReference type="Proteomes" id="UP000680348"/>
    </source>
</evidence>
<comment type="similarity">
    <text evidence="1">Belongs to the BtpA family.</text>
</comment>
<dbReference type="GO" id="GO:0050385">
    <property type="term" value="F:ureidoglycolate lyase activity"/>
    <property type="evidence" value="ECO:0007669"/>
    <property type="project" value="UniProtKB-EC"/>
</dbReference>
<comment type="subunit">
    <text evidence="2">Homodimer.</text>
</comment>
<dbReference type="Gene3D" id="2.60.120.480">
    <property type="entry name" value="Ureidoglycolate hydrolase"/>
    <property type="match status" value="1"/>
</dbReference>
<gene>
    <name evidence="6" type="ORF">KEU06_26430</name>
</gene>
<dbReference type="SUPFAM" id="SSF51182">
    <property type="entry name" value="RmlC-like cupins"/>
    <property type="match status" value="1"/>
</dbReference>
<keyword evidence="7" id="KW-1185">Reference proteome</keyword>
<comment type="catalytic activity">
    <reaction evidence="5">
        <text>(S)-ureidoglycolate = urea + glyoxylate</text>
        <dbReference type="Rhea" id="RHEA:11304"/>
        <dbReference type="ChEBI" id="CHEBI:16199"/>
        <dbReference type="ChEBI" id="CHEBI:36655"/>
        <dbReference type="ChEBI" id="CHEBI:57296"/>
        <dbReference type="EC" id="4.3.2.3"/>
    </reaction>
</comment>
<evidence type="ECO:0000256" key="3">
    <source>
        <dbReference type="ARBA" id="ARBA00022631"/>
    </source>
</evidence>
<reference evidence="6" key="1">
    <citation type="submission" date="2021-04" db="EMBL/GenBank/DDBJ databases">
        <title>Pseudaminobacter soli sp. nov., isolated from paddy soil contaminated by heavy metals.</title>
        <authorList>
            <person name="Zhang K."/>
        </authorList>
    </citation>
    <scope>NUCLEOTIDE SEQUENCE</scope>
    <source>
        <strain evidence="6">19-2017</strain>
    </source>
</reference>
<keyword evidence="3" id="KW-0659">Purine metabolism</keyword>
<dbReference type="InterPro" id="IPR024060">
    <property type="entry name" value="Ureidoglycolate_lyase_dom_sf"/>
</dbReference>
<dbReference type="InterPro" id="IPR007247">
    <property type="entry name" value="Ureidogly_lyase"/>
</dbReference>
<dbReference type="Pfam" id="PF04115">
    <property type="entry name" value="Ureidogly_lyase"/>
    <property type="match status" value="1"/>
</dbReference>
<dbReference type="GO" id="GO:0006144">
    <property type="term" value="P:purine nucleobase metabolic process"/>
    <property type="evidence" value="ECO:0007669"/>
    <property type="project" value="UniProtKB-KW"/>
</dbReference>
<dbReference type="AlphaFoldDB" id="A0A942E817"/>
<evidence type="ECO:0000313" key="6">
    <source>
        <dbReference type="EMBL" id="MBS3652140.1"/>
    </source>
</evidence>
<dbReference type="GO" id="GO:0000256">
    <property type="term" value="P:allantoin catabolic process"/>
    <property type="evidence" value="ECO:0007669"/>
    <property type="project" value="InterPro"/>
</dbReference>
<dbReference type="PANTHER" id="PTHR21381:SF3">
    <property type="entry name" value="SGC REGION PROTEIN SGCQ-RELATED"/>
    <property type="match status" value="1"/>
</dbReference>
<dbReference type="InterPro" id="IPR011060">
    <property type="entry name" value="RibuloseP-bd_barrel"/>
</dbReference>
<name>A0A942E817_9HYPH</name>
<dbReference type="InterPro" id="IPR005137">
    <property type="entry name" value="BtpA"/>
</dbReference>
<organism evidence="6 7">
    <name type="scientific">Pseudaminobacter soli</name>
    <name type="common">ex Zhang et al. 2022</name>
    <dbReference type="NCBI Taxonomy" id="2831468"/>
    <lineage>
        <taxon>Bacteria</taxon>
        <taxon>Pseudomonadati</taxon>
        <taxon>Pseudomonadota</taxon>
        <taxon>Alphaproteobacteria</taxon>
        <taxon>Hyphomicrobiales</taxon>
        <taxon>Phyllobacteriaceae</taxon>
        <taxon>Pseudaminobacter</taxon>
    </lineage>
</organism>
<evidence type="ECO:0000256" key="5">
    <source>
        <dbReference type="ARBA" id="ARBA00047684"/>
    </source>
</evidence>
<dbReference type="GO" id="GO:0004848">
    <property type="term" value="F:ureidoglycolate hydrolase activity"/>
    <property type="evidence" value="ECO:0007669"/>
    <property type="project" value="InterPro"/>
</dbReference>
<accession>A0A942E817</accession>
<comment type="caution">
    <text evidence="6">The sequence shown here is derived from an EMBL/GenBank/DDBJ whole genome shotgun (WGS) entry which is preliminary data.</text>
</comment>
<evidence type="ECO:0000256" key="1">
    <source>
        <dbReference type="ARBA" id="ARBA00006007"/>
    </source>
</evidence>
<dbReference type="EMBL" id="JAGWCR010000020">
    <property type="protein sequence ID" value="MBS3652140.1"/>
    <property type="molecule type" value="Genomic_DNA"/>
</dbReference>
<dbReference type="EC" id="4.3.2.3" evidence="6"/>
<dbReference type="PANTHER" id="PTHR21381">
    <property type="entry name" value="ZGC:162297"/>
    <property type="match status" value="1"/>
</dbReference>
<dbReference type="SUPFAM" id="SSF51366">
    <property type="entry name" value="Ribulose-phoshate binding barrel"/>
    <property type="match status" value="1"/>
</dbReference>
<evidence type="ECO:0000256" key="2">
    <source>
        <dbReference type="ARBA" id="ARBA00011738"/>
    </source>
</evidence>
<protein>
    <submittedName>
        <fullName evidence="6">Ureidoglycolate lyase</fullName>
        <ecNumber evidence="6">4.3.2.3</ecNumber>
    </submittedName>
</protein>
<dbReference type="Pfam" id="PF03437">
    <property type="entry name" value="BtpA"/>
    <property type="match status" value="1"/>
</dbReference>
<keyword evidence="4 6" id="KW-0456">Lyase</keyword>
<dbReference type="InterPro" id="IPR011051">
    <property type="entry name" value="RmlC_Cupin_sf"/>
</dbReference>
<evidence type="ECO:0000256" key="4">
    <source>
        <dbReference type="ARBA" id="ARBA00023239"/>
    </source>
</evidence>
<proteinExistence type="inferred from homology"/>
<dbReference type="RefSeq" id="WP_188257697.1">
    <property type="nucleotide sequence ID" value="NZ_JABVCF010000020.1"/>
</dbReference>
<sequence>MRAKIEILFPHGKPVLGMLHLGGATPEERLARALAETRDMIAGGVDALVVENYFGDPDDVRRVLEAFERNAPGIVVGLNLLRDFRLGFELVDEFGLSFLQIDSVCGHLPPDEDADYAAELAERRAATDALLFGGVRFKYQPVKSGRSEEEDVRLGMARADALVVTGEATGQGTDNGKILRFRAVVGTDYPLIVGAGMTAATAADQMRIADGAIVGSYFKDSYKDTGIVDVAHVRELMEEVRKVRGAPPATIRIEPIDAAAFAPFGKVLAMEGSADPDENIVRTDGPGWSDAYTHDPLLATNASLGMTRSGGTPFEVRQMERHPNTQEALFCAEGPIVLVVAAAGPQVRPDAGNLRAFSIPPGTVAVMHPGTWHDACRGLHGPTTYYWMARVRTGTEWQDVEGGPVSVVAEPVA</sequence>
<dbReference type="Proteomes" id="UP000680348">
    <property type="component" value="Unassembled WGS sequence"/>
</dbReference>